<dbReference type="AlphaFoldDB" id="A0A549T909"/>
<reference evidence="2 3" key="1">
    <citation type="submission" date="2019-07" db="EMBL/GenBank/DDBJ databases">
        <title>Ln-dependent methylotrophs.</title>
        <authorList>
            <person name="Tani A."/>
        </authorList>
    </citation>
    <scope>NUCLEOTIDE SEQUENCE [LARGE SCALE GENOMIC DNA]</scope>
    <source>
        <strain evidence="2 3">SM89A</strain>
    </source>
</reference>
<accession>A0A549T909</accession>
<dbReference type="Proteomes" id="UP000316781">
    <property type="component" value="Unassembled WGS sequence"/>
</dbReference>
<feature type="region of interest" description="Disordered" evidence="1">
    <location>
        <begin position="167"/>
        <end position="198"/>
    </location>
</feature>
<evidence type="ECO:0000313" key="3">
    <source>
        <dbReference type="Proteomes" id="UP000316781"/>
    </source>
</evidence>
<feature type="compositionally biased region" description="Basic and acidic residues" evidence="1">
    <location>
        <begin position="172"/>
        <end position="198"/>
    </location>
</feature>
<dbReference type="EMBL" id="VJMF01000002">
    <property type="protein sequence ID" value="TRL38346.1"/>
    <property type="molecule type" value="Genomic_DNA"/>
</dbReference>
<proteinExistence type="predicted"/>
<organism evidence="2 3">
    <name type="scientific">Methylosinus sporium</name>
    <dbReference type="NCBI Taxonomy" id="428"/>
    <lineage>
        <taxon>Bacteria</taxon>
        <taxon>Pseudomonadati</taxon>
        <taxon>Pseudomonadota</taxon>
        <taxon>Alphaproteobacteria</taxon>
        <taxon>Hyphomicrobiales</taxon>
        <taxon>Methylocystaceae</taxon>
        <taxon>Methylosinus</taxon>
    </lineage>
</organism>
<protein>
    <submittedName>
        <fullName evidence="2">Uncharacterized protein</fullName>
    </submittedName>
</protein>
<evidence type="ECO:0000256" key="1">
    <source>
        <dbReference type="SAM" id="MobiDB-lite"/>
    </source>
</evidence>
<dbReference type="RefSeq" id="WP_142861359.1">
    <property type="nucleotide sequence ID" value="NZ_VJMF01000002.1"/>
</dbReference>
<name>A0A549T909_METSR</name>
<sequence length="198" mass="22736">MKMQKYPIYLQLVKEDCSGVEHKGGLGDQNIANIADRVEAEFGKNAYSDFLRKHGHYPDVAQAATIGKLLGGRVRASDGSMQPPLSKADREAIKAIRRRRKDWKRIQDHLYRVNTAISALSVNEDEPETVARYFREHSSVPDSMQLEAAISWLNRFAEELRRNESQCSENADLCKRDHSVERWPEHRRNSNENEKEAS</sequence>
<comment type="caution">
    <text evidence="2">The sequence shown here is derived from an EMBL/GenBank/DDBJ whole genome shotgun (WGS) entry which is preliminary data.</text>
</comment>
<evidence type="ECO:0000313" key="2">
    <source>
        <dbReference type="EMBL" id="TRL38346.1"/>
    </source>
</evidence>
<gene>
    <name evidence="2" type="ORF">FM996_00515</name>
</gene>